<protein>
    <recommendedName>
        <fullName evidence="4">SCP domain-containing protein</fullName>
    </recommendedName>
</protein>
<organism evidence="2 3">
    <name type="scientific">Blastopirellula marina</name>
    <dbReference type="NCBI Taxonomy" id="124"/>
    <lineage>
        <taxon>Bacteria</taxon>
        <taxon>Pseudomonadati</taxon>
        <taxon>Planctomycetota</taxon>
        <taxon>Planctomycetia</taxon>
        <taxon>Pirellulales</taxon>
        <taxon>Pirellulaceae</taxon>
        <taxon>Blastopirellula</taxon>
    </lineage>
</organism>
<evidence type="ECO:0000313" key="2">
    <source>
        <dbReference type="EMBL" id="PQO30957.1"/>
    </source>
</evidence>
<proteinExistence type="predicted"/>
<dbReference type="Proteomes" id="UP000238322">
    <property type="component" value="Unassembled WGS sequence"/>
</dbReference>
<comment type="caution">
    <text evidence="2">The sequence shown here is derived from an EMBL/GenBank/DDBJ whole genome shotgun (WGS) entry which is preliminary data.</text>
</comment>
<evidence type="ECO:0000313" key="3">
    <source>
        <dbReference type="Proteomes" id="UP000238322"/>
    </source>
</evidence>
<dbReference type="SUPFAM" id="SSF52833">
    <property type="entry name" value="Thioredoxin-like"/>
    <property type="match status" value="1"/>
</dbReference>
<sequence>MIISFRKLCLLANLILLMSWTSVAKAETSELTWHDNYSSAVKAATADKKMLVIYFYDDSQVASRFEDEVLTNRSIQSLLSNYTLAKLSVDANVTIKEKPTRILNHAAFGYMYGSAGIAIVDYTNNDPSEYGQVVSQFNLRGSQGRTVDQMQVILTLPPGSLTQRTLIYAVRMHPEKPASTKGIFRRLLALETFRHSRNQASMQLQGHHQWESRFHQIKAQLPGNLLPTEVCAESWPGQRLEDAAIECVRSWRHSSGHWSAVSSNNVYYGYDMKRGRNGVWYATGIFARNR</sequence>
<evidence type="ECO:0000256" key="1">
    <source>
        <dbReference type="SAM" id="SignalP"/>
    </source>
</evidence>
<dbReference type="Gene3D" id="3.40.30.10">
    <property type="entry name" value="Glutaredoxin"/>
    <property type="match status" value="1"/>
</dbReference>
<feature type="chain" id="PRO_5015497303" description="SCP domain-containing protein" evidence="1">
    <location>
        <begin position="27"/>
        <end position="290"/>
    </location>
</feature>
<reference evidence="2 3" key="1">
    <citation type="submission" date="2018-02" db="EMBL/GenBank/DDBJ databases">
        <title>Comparative genomes isolates from brazilian mangrove.</title>
        <authorList>
            <person name="Araujo J.E."/>
            <person name="Taketani R.G."/>
            <person name="Silva M.C.P."/>
            <person name="Loureco M.V."/>
            <person name="Andreote F.D."/>
        </authorList>
    </citation>
    <scope>NUCLEOTIDE SEQUENCE [LARGE SCALE GENOMIC DNA]</scope>
    <source>
        <strain evidence="2 3">Hex-1 MGV</strain>
    </source>
</reference>
<dbReference type="AlphaFoldDB" id="A0A2S8FFN8"/>
<dbReference type="InterPro" id="IPR036249">
    <property type="entry name" value="Thioredoxin-like_sf"/>
</dbReference>
<evidence type="ECO:0008006" key="4">
    <source>
        <dbReference type="Google" id="ProtNLM"/>
    </source>
</evidence>
<gene>
    <name evidence="2" type="ORF">C5Y83_22405</name>
</gene>
<keyword evidence="1" id="KW-0732">Signal</keyword>
<accession>A0A2S8FFN8</accession>
<feature type="signal peptide" evidence="1">
    <location>
        <begin position="1"/>
        <end position="26"/>
    </location>
</feature>
<dbReference type="EMBL" id="PUHY01000013">
    <property type="protein sequence ID" value="PQO30957.1"/>
    <property type="molecule type" value="Genomic_DNA"/>
</dbReference>
<name>A0A2S8FFN8_9BACT</name>